<evidence type="ECO:0000313" key="4">
    <source>
        <dbReference type="RefSeq" id="XP_014674206.1"/>
    </source>
</evidence>
<feature type="chain" id="PRO_5046686499" evidence="2">
    <location>
        <begin position="22"/>
        <end position="378"/>
    </location>
</feature>
<accession>A0ABM1EPT5</accession>
<dbReference type="Proteomes" id="UP000695022">
    <property type="component" value="Unplaced"/>
</dbReference>
<name>A0ABM1EPT5_PRICU</name>
<feature type="compositionally biased region" description="Basic residues" evidence="1">
    <location>
        <begin position="315"/>
        <end position="326"/>
    </location>
</feature>
<evidence type="ECO:0000256" key="1">
    <source>
        <dbReference type="SAM" id="MobiDB-lite"/>
    </source>
</evidence>
<dbReference type="GeneID" id="106814403"/>
<reference evidence="4" key="1">
    <citation type="submission" date="2025-08" db="UniProtKB">
        <authorList>
            <consortium name="RefSeq"/>
        </authorList>
    </citation>
    <scope>IDENTIFICATION</scope>
</reference>
<feature type="compositionally biased region" description="Basic and acidic residues" evidence="1">
    <location>
        <begin position="50"/>
        <end position="62"/>
    </location>
</feature>
<feature type="compositionally biased region" description="Polar residues" evidence="1">
    <location>
        <begin position="338"/>
        <end position="364"/>
    </location>
</feature>
<feature type="signal peptide" evidence="2">
    <location>
        <begin position="1"/>
        <end position="21"/>
    </location>
</feature>
<protein>
    <submittedName>
        <fullName evidence="4">Mucin-2-like</fullName>
    </submittedName>
</protein>
<sequence>MRTLVLLATTILVLVDDTSHASSVIGQIRTAYGEAESQSDLQLLSAYAKGPRDTTDHEDARTRGPLTESNFLGNQQLSNKHRGYARLQEALLPVATPVETLPPATQPVITLLPITTVAATTSQRSTETHTNAAQVVNPLEYNILVQQKPSFKQRGYTHLHTDVPLTSTTAPPPPLTTTAAALNDGDSLNYHILVNQQPSFKHRGYTHPNLPIPRSKPIALATTAPSTTIHPTDLPTSPPTVSVPLTDRNPSNYNILVNQKPSFKHRGYTHLHTYVPLTVTTKTTVGPPLQTTAASPQPNDKNPLNYNRLVNQKPSFKHRGYTHPHPRPAPLPKTAPPQSTTAVLESTTSPAPQLKSPSEPNSLRLQRPSFKHRGYSHL</sequence>
<evidence type="ECO:0000313" key="3">
    <source>
        <dbReference type="Proteomes" id="UP000695022"/>
    </source>
</evidence>
<gene>
    <name evidence="4" type="primary">LOC106814403</name>
</gene>
<keyword evidence="2" id="KW-0732">Signal</keyword>
<feature type="compositionally biased region" description="Polar residues" evidence="1">
    <location>
        <begin position="289"/>
        <end position="314"/>
    </location>
</feature>
<feature type="region of interest" description="Disordered" evidence="1">
    <location>
        <begin position="49"/>
        <end position="75"/>
    </location>
</feature>
<keyword evidence="3" id="KW-1185">Reference proteome</keyword>
<proteinExistence type="predicted"/>
<feature type="compositionally biased region" description="Basic residues" evidence="1">
    <location>
        <begin position="369"/>
        <end position="378"/>
    </location>
</feature>
<feature type="region of interest" description="Disordered" evidence="1">
    <location>
        <begin position="286"/>
        <end position="378"/>
    </location>
</feature>
<dbReference type="RefSeq" id="XP_014674206.1">
    <property type="nucleotide sequence ID" value="XM_014818720.1"/>
</dbReference>
<organism evidence="3 4">
    <name type="scientific">Priapulus caudatus</name>
    <name type="common">Priapulid worm</name>
    <dbReference type="NCBI Taxonomy" id="37621"/>
    <lineage>
        <taxon>Eukaryota</taxon>
        <taxon>Metazoa</taxon>
        <taxon>Ecdysozoa</taxon>
        <taxon>Scalidophora</taxon>
        <taxon>Priapulida</taxon>
        <taxon>Priapulimorpha</taxon>
        <taxon>Priapulimorphida</taxon>
        <taxon>Priapulidae</taxon>
        <taxon>Priapulus</taxon>
    </lineage>
</organism>
<evidence type="ECO:0000256" key="2">
    <source>
        <dbReference type="SAM" id="SignalP"/>
    </source>
</evidence>